<organism evidence="2 3">
    <name type="scientific">Streptomyces lasalocidi</name>
    <name type="common">Streptomyces lasaliensis</name>
    <dbReference type="NCBI Taxonomy" id="324833"/>
    <lineage>
        <taxon>Bacteria</taxon>
        <taxon>Bacillati</taxon>
        <taxon>Actinomycetota</taxon>
        <taxon>Actinomycetes</taxon>
        <taxon>Kitasatosporales</taxon>
        <taxon>Streptomycetaceae</taxon>
        <taxon>Streptomyces</taxon>
    </lineage>
</organism>
<feature type="transmembrane region" description="Helical" evidence="1">
    <location>
        <begin position="27"/>
        <end position="45"/>
    </location>
</feature>
<gene>
    <name evidence="2" type="ORF">E4U91_35800</name>
</gene>
<dbReference type="Proteomes" id="UP000305929">
    <property type="component" value="Unassembled WGS sequence"/>
</dbReference>
<name>A0A4U5W7M2_STRLS</name>
<keyword evidence="1" id="KW-0472">Membrane</keyword>
<sequence length="84" mass="8796">MAVTAMEALVGNPATGNLRLSTRMMNAYCVSWGAQGLVMVVMSAAQSLWMLLAACSGLAAPLAGVSLSTFLADRSMKPNARRFS</sequence>
<dbReference type="EMBL" id="SZNQ01000003">
    <property type="protein sequence ID" value="TKS96135.1"/>
    <property type="molecule type" value="Genomic_DNA"/>
</dbReference>
<keyword evidence="1" id="KW-0812">Transmembrane</keyword>
<feature type="transmembrane region" description="Helical" evidence="1">
    <location>
        <begin position="51"/>
        <end position="72"/>
    </location>
</feature>
<dbReference type="AlphaFoldDB" id="A0A4U5W7M2"/>
<proteinExistence type="predicted"/>
<accession>A0A4U5W7M2</accession>
<evidence type="ECO:0000256" key="1">
    <source>
        <dbReference type="SAM" id="Phobius"/>
    </source>
</evidence>
<comment type="caution">
    <text evidence="2">The sequence shown here is derived from an EMBL/GenBank/DDBJ whole genome shotgun (WGS) entry which is preliminary data.</text>
</comment>
<evidence type="ECO:0000313" key="2">
    <source>
        <dbReference type="EMBL" id="TKS96135.1"/>
    </source>
</evidence>
<keyword evidence="1" id="KW-1133">Transmembrane helix</keyword>
<evidence type="ECO:0000313" key="3">
    <source>
        <dbReference type="Proteomes" id="UP000305929"/>
    </source>
</evidence>
<reference evidence="2 3" key="1">
    <citation type="submission" date="2019-04" db="EMBL/GenBank/DDBJ databases">
        <title>Streptomyces lasaliensis sp. nov., an Actinomycete isolated from soil which produces the polyether antibiotic lasalocid.</title>
        <authorList>
            <person name="Erwin G."/>
            <person name="Haber C."/>
        </authorList>
    </citation>
    <scope>NUCLEOTIDE SEQUENCE [LARGE SCALE GENOMIC DNA]</scope>
    <source>
        <strain evidence="2 3">X-537</strain>
    </source>
</reference>
<dbReference type="RefSeq" id="WP_137311243.1">
    <property type="nucleotide sequence ID" value="NZ_SZNQ01000003.1"/>
</dbReference>
<protein>
    <submittedName>
        <fullName evidence="2">Uncharacterized protein</fullName>
    </submittedName>
</protein>
<keyword evidence="3" id="KW-1185">Reference proteome</keyword>